<organism evidence="2">
    <name type="scientific">Brachypodium distachyon</name>
    <name type="common">Purple false brome</name>
    <name type="synonym">Trachynia distachya</name>
    <dbReference type="NCBI Taxonomy" id="15368"/>
    <lineage>
        <taxon>Eukaryota</taxon>
        <taxon>Viridiplantae</taxon>
        <taxon>Streptophyta</taxon>
        <taxon>Embryophyta</taxon>
        <taxon>Tracheophyta</taxon>
        <taxon>Spermatophyta</taxon>
        <taxon>Magnoliopsida</taxon>
        <taxon>Liliopsida</taxon>
        <taxon>Poales</taxon>
        <taxon>Poaceae</taxon>
        <taxon>BOP clade</taxon>
        <taxon>Pooideae</taxon>
        <taxon>Stipodae</taxon>
        <taxon>Brachypodieae</taxon>
        <taxon>Brachypodium</taxon>
    </lineage>
</organism>
<evidence type="ECO:0000313" key="4">
    <source>
        <dbReference type="Proteomes" id="UP000008810"/>
    </source>
</evidence>
<reference evidence="3" key="3">
    <citation type="submission" date="2018-08" db="UniProtKB">
        <authorList>
            <consortium name="EnsemblPlants"/>
        </authorList>
    </citation>
    <scope>IDENTIFICATION</scope>
    <source>
        <strain evidence="3">cv. Bd21</strain>
    </source>
</reference>
<dbReference type="Proteomes" id="UP000008810">
    <property type="component" value="Chromosome 1"/>
</dbReference>
<gene>
    <name evidence="2" type="ORF">BRADI_1g53815v3</name>
</gene>
<name>I1H2K4_BRADI</name>
<keyword evidence="4" id="KW-1185">Reference proteome</keyword>
<reference evidence="2" key="2">
    <citation type="submission" date="2017-06" db="EMBL/GenBank/DDBJ databases">
        <title>WGS assembly of Brachypodium distachyon.</title>
        <authorList>
            <consortium name="The International Brachypodium Initiative"/>
            <person name="Lucas S."/>
            <person name="Harmon-Smith M."/>
            <person name="Lail K."/>
            <person name="Tice H."/>
            <person name="Grimwood J."/>
            <person name="Bruce D."/>
            <person name="Barry K."/>
            <person name="Shu S."/>
            <person name="Lindquist E."/>
            <person name="Wang M."/>
            <person name="Pitluck S."/>
            <person name="Vogel J.P."/>
            <person name="Garvin D.F."/>
            <person name="Mockler T.C."/>
            <person name="Schmutz J."/>
            <person name="Rokhsar D."/>
            <person name="Bevan M.W."/>
        </authorList>
    </citation>
    <scope>NUCLEOTIDE SEQUENCE</scope>
    <source>
        <strain evidence="2">Bd21</strain>
    </source>
</reference>
<feature type="compositionally biased region" description="Basic and acidic residues" evidence="1">
    <location>
        <begin position="174"/>
        <end position="185"/>
    </location>
</feature>
<feature type="region of interest" description="Disordered" evidence="1">
    <location>
        <begin position="37"/>
        <end position="96"/>
    </location>
</feature>
<evidence type="ECO:0000313" key="2">
    <source>
        <dbReference type="EMBL" id="PNT76810.1"/>
    </source>
</evidence>
<feature type="region of interest" description="Disordered" evidence="1">
    <location>
        <begin position="142"/>
        <end position="185"/>
    </location>
</feature>
<dbReference type="AlphaFoldDB" id="I1H2K4"/>
<accession>I1H2K4</accession>
<dbReference type="HOGENOM" id="CLU_1463236_0_0_1"/>
<sequence length="185" mass="21141">MDFTQQGCHDVSFIYVTIYSFKRCALARKRKRWEWEGPRHRARAGPRRPSWLEMDIATNEGSPRSTARRGETELGSSQSAFLRRPHDASNSNNDCGDEEACVVRKDIPDLWVTFLTNDKRRRKIDDERIAWAIEESKELEIRSAGARRRGCRPSSPSPPTPSDPRSSPTLADDAVPKSELKTPMR</sequence>
<reference evidence="2 3" key="1">
    <citation type="journal article" date="2010" name="Nature">
        <title>Genome sequencing and analysis of the model grass Brachypodium distachyon.</title>
        <authorList>
            <consortium name="International Brachypodium Initiative"/>
        </authorList>
    </citation>
    <scope>NUCLEOTIDE SEQUENCE [LARGE SCALE GENOMIC DNA]</scope>
    <source>
        <strain evidence="2 3">Bd21</strain>
    </source>
</reference>
<proteinExistence type="predicted"/>
<dbReference type="InParanoid" id="I1H2K4"/>
<dbReference type="EnsemblPlants" id="PNT76810">
    <property type="protein sequence ID" value="PNT76810"/>
    <property type="gene ID" value="BRADI_1g53815v3"/>
</dbReference>
<evidence type="ECO:0000256" key="1">
    <source>
        <dbReference type="SAM" id="MobiDB-lite"/>
    </source>
</evidence>
<protein>
    <submittedName>
        <fullName evidence="2 3">Uncharacterized protein</fullName>
    </submittedName>
</protein>
<evidence type="ECO:0000313" key="3">
    <source>
        <dbReference type="EnsemblPlants" id="PNT76810"/>
    </source>
</evidence>
<dbReference type="EMBL" id="CM000880">
    <property type="protein sequence ID" value="PNT76810.1"/>
    <property type="molecule type" value="Genomic_DNA"/>
</dbReference>
<dbReference type="Gramene" id="PNT76810">
    <property type="protein sequence ID" value="PNT76810"/>
    <property type="gene ID" value="BRADI_1g53815v3"/>
</dbReference>